<organism evidence="2 3">
    <name type="scientific">Holothuria leucospilota</name>
    <name type="common">Black long sea cucumber</name>
    <name type="synonym">Mertensiothuria leucospilota</name>
    <dbReference type="NCBI Taxonomy" id="206669"/>
    <lineage>
        <taxon>Eukaryota</taxon>
        <taxon>Metazoa</taxon>
        <taxon>Echinodermata</taxon>
        <taxon>Eleutherozoa</taxon>
        <taxon>Echinozoa</taxon>
        <taxon>Holothuroidea</taxon>
        <taxon>Aspidochirotacea</taxon>
        <taxon>Aspidochirotida</taxon>
        <taxon>Holothuriidae</taxon>
        <taxon>Holothuria</taxon>
    </lineage>
</organism>
<name>A0A9Q1CA87_HOLLE</name>
<dbReference type="AlphaFoldDB" id="A0A9Q1CA87"/>
<keyword evidence="1" id="KW-0732">Signal</keyword>
<comment type="caution">
    <text evidence="2">The sequence shown here is derived from an EMBL/GenBank/DDBJ whole genome shotgun (WGS) entry which is preliminary data.</text>
</comment>
<feature type="chain" id="PRO_5040176798" evidence="1">
    <location>
        <begin position="27"/>
        <end position="70"/>
    </location>
</feature>
<gene>
    <name evidence="2" type="ORF">HOLleu_12509</name>
</gene>
<evidence type="ECO:0000256" key="1">
    <source>
        <dbReference type="SAM" id="SignalP"/>
    </source>
</evidence>
<accession>A0A9Q1CA87</accession>
<keyword evidence="3" id="KW-1185">Reference proteome</keyword>
<evidence type="ECO:0000313" key="2">
    <source>
        <dbReference type="EMBL" id="KAJ8041636.1"/>
    </source>
</evidence>
<sequence length="70" mass="7433">MGFVRYAEIFTCLMALALKQETVVQAYPSGAGIQACSTLVPLHGVDPQTTASPYQLEVQGTTYLPGSLVV</sequence>
<reference evidence="2" key="1">
    <citation type="submission" date="2021-10" db="EMBL/GenBank/DDBJ databases">
        <title>Tropical sea cucumber genome reveals ecological adaptation and Cuvierian tubules defense mechanism.</title>
        <authorList>
            <person name="Chen T."/>
        </authorList>
    </citation>
    <scope>NUCLEOTIDE SEQUENCE</scope>
    <source>
        <strain evidence="2">Nanhai2018</strain>
        <tissue evidence="2">Muscle</tissue>
    </source>
</reference>
<proteinExistence type="predicted"/>
<evidence type="ECO:0000313" key="3">
    <source>
        <dbReference type="Proteomes" id="UP001152320"/>
    </source>
</evidence>
<protein>
    <submittedName>
        <fullName evidence="2">Uncharacterized protein</fullName>
    </submittedName>
</protein>
<dbReference type="OrthoDB" id="6418377at2759"/>
<dbReference type="Proteomes" id="UP001152320">
    <property type="component" value="Chromosome 5"/>
</dbReference>
<dbReference type="EMBL" id="JAIZAY010000005">
    <property type="protein sequence ID" value="KAJ8041636.1"/>
    <property type="molecule type" value="Genomic_DNA"/>
</dbReference>
<feature type="signal peptide" evidence="1">
    <location>
        <begin position="1"/>
        <end position="26"/>
    </location>
</feature>